<evidence type="ECO:0000313" key="3">
    <source>
        <dbReference type="Proteomes" id="UP000593574"/>
    </source>
</evidence>
<sequence length="33" mass="3569">MAEMLISIDSGSEDERSSTSSIKIVDLSYDTTS</sequence>
<feature type="non-terminal residue" evidence="2">
    <location>
        <position position="33"/>
    </location>
</feature>
<evidence type="ECO:0000313" key="2">
    <source>
        <dbReference type="EMBL" id="MBA0705759.1"/>
    </source>
</evidence>
<proteinExistence type="predicted"/>
<organism evidence="2 3">
    <name type="scientific">Gossypium laxum</name>
    <dbReference type="NCBI Taxonomy" id="34288"/>
    <lineage>
        <taxon>Eukaryota</taxon>
        <taxon>Viridiplantae</taxon>
        <taxon>Streptophyta</taxon>
        <taxon>Embryophyta</taxon>
        <taxon>Tracheophyta</taxon>
        <taxon>Spermatophyta</taxon>
        <taxon>Magnoliopsida</taxon>
        <taxon>eudicotyledons</taxon>
        <taxon>Gunneridae</taxon>
        <taxon>Pentapetalae</taxon>
        <taxon>rosids</taxon>
        <taxon>malvids</taxon>
        <taxon>Malvales</taxon>
        <taxon>Malvaceae</taxon>
        <taxon>Malvoideae</taxon>
        <taxon>Gossypium</taxon>
    </lineage>
</organism>
<dbReference type="EMBL" id="JABEZV010000002">
    <property type="protein sequence ID" value="MBA0705759.1"/>
    <property type="molecule type" value="Genomic_DNA"/>
</dbReference>
<reference evidence="2 3" key="1">
    <citation type="journal article" date="2019" name="Genome Biol. Evol.">
        <title>Insights into the evolution of the New World diploid cottons (Gossypium, subgenus Houzingenia) based on genome sequencing.</title>
        <authorList>
            <person name="Grover C.E."/>
            <person name="Arick M.A. 2nd"/>
            <person name="Thrash A."/>
            <person name="Conover J.L."/>
            <person name="Sanders W.S."/>
            <person name="Peterson D.G."/>
            <person name="Frelichowski J.E."/>
            <person name="Scheffler J.A."/>
            <person name="Scheffler B.E."/>
            <person name="Wendel J.F."/>
        </authorList>
    </citation>
    <scope>NUCLEOTIDE SEQUENCE [LARGE SCALE GENOMIC DNA]</scope>
    <source>
        <strain evidence="2">4</strain>
        <tissue evidence="2">Leaf</tissue>
    </source>
</reference>
<comment type="caution">
    <text evidence="2">The sequence shown here is derived from an EMBL/GenBank/DDBJ whole genome shotgun (WGS) entry which is preliminary data.</text>
</comment>
<name>A0A7J8Z3C9_9ROSI</name>
<keyword evidence="3" id="KW-1185">Reference proteome</keyword>
<accession>A0A7J8Z3C9</accession>
<dbReference type="Proteomes" id="UP000593574">
    <property type="component" value="Unassembled WGS sequence"/>
</dbReference>
<feature type="region of interest" description="Disordered" evidence="1">
    <location>
        <begin position="1"/>
        <end position="22"/>
    </location>
</feature>
<dbReference type="AlphaFoldDB" id="A0A7J8Z3C9"/>
<protein>
    <submittedName>
        <fullName evidence="2">Uncharacterized protein</fullName>
    </submittedName>
</protein>
<gene>
    <name evidence="2" type="ORF">Golax_017920</name>
</gene>
<evidence type="ECO:0000256" key="1">
    <source>
        <dbReference type="SAM" id="MobiDB-lite"/>
    </source>
</evidence>